<organism evidence="2 3">
    <name type="scientific">Paenibacillus lignilyticus</name>
    <dbReference type="NCBI Taxonomy" id="1172615"/>
    <lineage>
        <taxon>Bacteria</taxon>
        <taxon>Bacillati</taxon>
        <taxon>Bacillota</taxon>
        <taxon>Bacilli</taxon>
        <taxon>Bacillales</taxon>
        <taxon>Paenibacillaceae</taxon>
        <taxon>Paenibacillus</taxon>
    </lineage>
</organism>
<dbReference type="InterPro" id="IPR013216">
    <property type="entry name" value="Methyltransf_11"/>
</dbReference>
<dbReference type="GO" id="GO:0008168">
    <property type="term" value="F:methyltransferase activity"/>
    <property type="evidence" value="ECO:0007669"/>
    <property type="project" value="UniProtKB-KW"/>
</dbReference>
<evidence type="ECO:0000259" key="1">
    <source>
        <dbReference type="Pfam" id="PF08241"/>
    </source>
</evidence>
<proteinExistence type="predicted"/>
<protein>
    <submittedName>
        <fullName evidence="2">Methyltransferase domain-containing protein</fullName>
    </submittedName>
</protein>
<keyword evidence="2" id="KW-0808">Transferase</keyword>
<keyword evidence="3" id="KW-1185">Reference proteome</keyword>
<dbReference type="PANTHER" id="PTHR43591">
    <property type="entry name" value="METHYLTRANSFERASE"/>
    <property type="match status" value="1"/>
</dbReference>
<dbReference type="RefSeq" id="WP_210657383.1">
    <property type="nucleotide sequence ID" value="NZ_JAGKSP010000002.1"/>
</dbReference>
<keyword evidence="2" id="KW-0489">Methyltransferase</keyword>
<evidence type="ECO:0000313" key="2">
    <source>
        <dbReference type="EMBL" id="MBP3962874.1"/>
    </source>
</evidence>
<feature type="domain" description="Methyltransferase type 11" evidence="1">
    <location>
        <begin position="51"/>
        <end position="149"/>
    </location>
</feature>
<reference evidence="2 3" key="1">
    <citation type="submission" date="2021-04" db="EMBL/GenBank/DDBJ databases">
        <title>Paenibacillus sp. DLE-14 whole genome sequence.</title>
        <authorList>
            <person name="Ham Y.J."/>
        </authorList>
    </citation>
    <scope>NUCLEOTIDE SEQUENCE [LARGE SCALE GENOMIC DNA]</scope>
    <source>
        <strain evidence="2 3">DLE-14</strain>
    </source>
</reference>
<dbReference type="SUPFAM" id="SSF53335">
    <property type="entry name" value="S-adenosyl-L-methionine-dependent methyltransferases"/>
    <property type="match status" value="1"/>
</dbReference>
<dbReference type="CDD" id="cd02440">
    <property type="entry name" value="AdoMet_MTases"/>
    <property type="match status" value="1"/>
</dbReference>
<comment type="caution">
    <text evidence="2">The sequence shown here is derived from an EMBL/GenBank/DDBJ whole genome shotgun (WGS) entry which is preliminary data.</text>
</comment>
<accession>A0ABS5CA54</accession>
<dbReference type="Proteomes" id="UP000673394">
    <property type="component" value="Unassembled WGS sequence"/>
</dbReference>
<dbReference type="Pfam" id="PF08241">
    <property type="entry name" value="Methyltransf_11"/>
    <property type="match status" value="1"/>
</dbReference>
<dbReference type="InterPro" id="IPR020596">
    <property type="entry name" value="rRNA_Ade_Mease_Trfase_CS"/>
</dbReference>
<dbReference type="Gene3D" id="3.40.50.150">
    <property type="entry name" value="Vaccinia Virus protein VP39"/>
    <property type="match status" value="1"/>
</dbReference>
<dbReference type="EMBL" id="JAGKSP010000002">
    <property type="protein sequence ID" value="MBP3962874.1"/>
    <property type="molecule type" value="Genomic_DNA"/>
</dbReference>
<name>A0ABS5CA54_9BACL</name>
<evidence type="ECO:0000313" key="3">
    <source>
        <dbReference type="Proteomes" id="UP000673394"/>
    </source>
</evidence>
<dbReference type="GO" id="GO:0032259">
    <property type="term" value="P:methylation"/>
    <property type="evidence" value="ECO:0007669"/>
    <property type="project" value="UniProtKB-KW"/>
</dbReference>
<gene>
    <name evidence="2" type="ORF">I8J30_09195</name>
</gene>
<dbReference type="PROSITE" id="PS01131">
    <property type="entry name" value="RRNA_A_DIMETH"/>
    <property type="match status" value="1"/>
</dbReference>
<dbReference type="InterPro" id="IPR029063">
    <property type="entry name" value="SAM-dependent_MTases_sf"/>
</dbReference>
<dbReference type="PANTHER" id="PTHR43591:SF110">
    <property type="entry name" value="RHODANESE DOMAIN-CONTAINING PROTEIN"/>
    <property type="match status" value="1"/>
</dbReference>
<sequence length="280" mass="31255">MIERNSTYDIEKSVLGYTGEMARLQVQVLMGWEKEFRNLQWFGLQDGMRILEAGSGPGFFTEQLAGQVPHSVITALEVDSTLLNEARNRLDPRFASQLEFVHASVYDTGLPDNSYDFVIARLLFLHLKDPLAAAGELYRVLKPGGKLVIIDVDDGIFGALHPDLPVLPSVLQKVADYVASNGGNRLIGRSLPRLLRQTGFTDVDMDSILQHSDLLGIEGFRYQFDSRRFMGLCQNGVITQEELDQMKLASERLSNSSEAYAMLNFVIACGTKPRTSFMQT</sequence>